<dbReference type="Proteomes" id="UP000628736">
    <property type="component" value="Unassembled WGS sequence"/>
</dbReference>
<comment type="subcellular location">
    <subcellularLocation>
        <location evidence="1 8">Cell membrane</location>
        <topology evidence="1 8">Multi-pass membrane protein</topology>
    </subcellularLocation>
</comment>
<dbReference type="GO" id="GO:0005886">
    <property type="term" value="C:plasma membrane"/>
    <property type="evidence" value="ECO:0007669"/>
    <property type="project" value="UniProtKB-SubCell"/>
</dbReference>
<dbReference type="RefSeq" id="WP_186851958.1">
    <property type="nucleotide sequence ID" value="NZ_JACOPO010000001.1"/>
</dbReference>
<evidence type="ECO:0000313" key="10">
    <source>
        <dbReference type="Proteomes" id="UP000628736"/>
    </source>
</evidence>
<evidence type="ECO:0000256" key="6">
    <source>
        <dbReference type="ARBA" id="ARBA00022989"/>
    </source>
</evidence>
<name>A0A8J6M5J2_9FIRM</name>
<dbReference type="InterPro" id="IPR001463">
    <property type="entry name" value="Na/Ala_symport"/>
</dbReference>
<keyword evidence="7 8" id="KW-0472">Membrane</keyword>
<keyword evidence="4 8" id="KW-1003">Cell membrane</keyword>
<sequence length="467" mass="48724">MEFLARLTDFIWSPWLLGLFLLTGLVYSLGSGFFQIFGFRLWLRSTLGSLFHGRKKAGDGLSSLQALATALASTMGTGSIAGVATALTLGGPGAVFWMWISALLAMMTGCGEKLLAVKYQRPAPGGGLQGGPMFYLRDGVCSSLLAGWFALACLPATLAGGNLVQSSSIALSLEAAFGLERVWAGVVTTLLAGLVMVGGIGRIAKVSSALVPAMALLYLGSGALVLAGNWRAIPEAVELIFTCALSPSAALGGGAGWTVASALRYGVARGVFTNEAGLGTSAMAHGAAQVDHPARQGMWGVFEVFLSTLVVCTVTALTILVSGVWEPANPSMLTGAPLTAAAFGSVLGRAGEGVVALSLLLFAFSSILGWSYYGQQCLRYLSGGDRLLPAYRTVFLACTLAGALWEPGAIWLLVDLSNALMALPNLAALLMLAPEALSTLRQWTELRHANLTSILPFHQRKPHPDML</sequence>
<feature type="transmembrane region" description="Helical" evidence="8">
    <location>
        <begin position="353"/>
        <end position="373"/>
    </location>
</feature>
<evidence type="ECO:0000256" key="8">
    <source>
        <dbReference type="RuleBase" id="RU363064"/>
    </source>
</evidence>
<proteinExistence type="inferred from homology"/>
<dbReference type="AlphaFoldDB" id="A0A8J6M5J2"/>
<comment type="caution">
    <text evidence="9">The sequence shown here is derived from an EMBL/GenBank/DDBJ whole genome shotgun (WGS) entry which is preliminary data.</text>
</comment>
<dbReference type="NCBIfam" id="TIGR00835">
    <property type="entry name" value="agcS"/>
    <property type="match status" value="1"/>
</dbReference>
<feature type="transmembrane region" description="Helical" evidence="8">
    <location>
        <begin position="96"/>
        <end position="115"/>
    </location>
</feature>
<keyword evidence="6 8" id="KW-1133">Transmembrane helix</keyword>
<evidence type="ECO:0000256" key="2">
    <source>
        <dbReference type="ARBA" id="ARBA00009261"/>
    </source>
</evidence>
<feature type="transmembrane region" description="Helical" evidence="8">
    <location>
        <begin position="64"/>
        <end position="90"/>
    </location>
</feature>
<organism evidence="9 10">
    <name type="scientific">Flintibacter hominis</name>
    <dbReference type="NCBI Taxonomy" id="2763048"/>
    <lineage>
        <taxon>Bacteria</taxon>
        <taxon>Bacillati</taxon>
        <taxon>Bacillota</taxon>
        <taxon>Clostridia</taxon>
        <taxon>Eubacteriales</taxon>
        <taxon>Flintibacter</taxon>
    </lineage>
</organism>
<dbReference type="Pfam" id="PF01235">
    <property type="entry name" value="Na_Ala_symp"/>
    <property type="match status" value="1"/>
</dbReference>
<evidence type="ECO:0000256" key="1">
    <source>
        <dbReference type="ARBA" id="ARBA00004651"/>
    </source>
</evidence>
<dbReference type="Gene3D" id="1.20.1740.10">
    <property type="entry name" value="Amino acid/polyamine transporter I"/>
    <property type="match status" value="1"/>
</dbReference>
<evidence type="ECO:0000256" key="3">
    <source>
        <dbReference type="ARBA" id="ARBA00022448"/>
    </source>
</evidence>
<feature type="transmembrane region" description="Helical" evidence="8">
    <location>
        <begin position="135"/>
        <end position="158"/>
    </location>
</feature>
<gene>
    <name evidence="9" type="ORF">H8S11_01685</name>
</gene>
<evidence type="ECO:0000313" key="9">
    <source>
        <dbReference type="EMBL" id="MBC5721539.1"/>
    </source>
</evidence>
<feature type="transmembrane region" description="Helical" evidence="8">
    <location>
        <begin position="394"/>
        <end position="413"/>
    </location>
</feature>
<reference evidence="9" key="1">
    <citation type="submission" date="2020-08" db="EMBL/GenBank/DDBJ databases">
        <title>Genome public.</title>
        <authorList>
            <person name="Liu C."/>
            <person name="Sun Q."/>
        </authorList>
    </citation>
    <scope>NUCLEOTIDE SEQUENCE</scope>
    <source>
        <strain evidence="9">NSJ-23</strain>
    </source>
</reference>
<keyword evidence="8" id="KW-0769">Symport</keyword>
<dbReference type="GO" id="GO:0005283">
    <property type="term" value="F:amino acid:sodium symporter activity"/>
    <property type="evidence" value="ECO:0007669"/>
    <property type="project" value="InterPro"/>
</dbReference>
<feature type="transmembrane region" description="Helical" evidence="8">
    <location>
        <begin position="304"/>
        <end position="325"/>
    </location>
</feature>
<dbReference type="PRINTS" id="PR00175">
    <property type="entry name" value="NAALASMPORT"/>
</dbReference>
<evidence type="ECO:0000256" key="5">
    <source>
        <dbReference type="ARBA" id="ARBA00022692"/>
    </source>
</evidence>
<evidence type="ECO:0000256" key="7">
    <source>
        <dbReference type="ARBA" id="ARBA00023136"/>
    </source>
</evidence>
<protein>
    <submittedName>
        <fullName evidence="9">Sodium:alanine symporter family protein</fullName>
    </submittedName>
</protein>
<feature type="transmembrane region" description="Helical" evidence="8">
    <location>
        <begin position="239"/>
        <end position="260"/>
    </location>
</feature>
<feature type="transmembrane region" description="Helical" evidence="8">
    <location>
        <begin position="182"/>
        <end position="203"/>
    </location>
</feature>
<keyword evidence="3 8" id="KW-0813">Transport</keyword>
<comment type="similarity">
    <text evidence="2 8">Belongs to the alanine or glycine:cation symporter (AGCS) (TC 2.A.25) family.</text>
</comment>
<evidence type="ECO:0000256" key="4">
    <source>
        <dbReference type="ARBA" id="ARBA00022475"/>
    </source>
</evidence>
<keyword evidence="10" id="KW-1185">Reference proteome</keyword>
<dbReference type="PANTHER" id="PTHR30330:SF3">
    <property type="entry name" value="TRANSCRIPTIONAL REGULATOR, LRP FAMILY"/>
    <property type="match status" value="1"/>
</dbReference>
<dbReference type="EMBL" id="JACOPO010000001">
    <property type="protein sequence ID" value="MBC5721539.1"/>
    <property type="molecule type" value="Genomic_DNA"/>
</dbReference>
<accession>A0A8J6M5J2</accession>
<keyword evidence="5 8" id="KW-0812">Transmembrane</keyword>
<feature type="transmembrane region" description="Helical" evidence="8">
    <location>
        <begin position="15"/>
        <end position="43"/>
    </location>
</feature>
<feature type="transmembrane region" description="Helical" evidence="8">
    <location>
        <begin position="215"/>
        <end position="233"/>
    </location>
</feature>
<dbReference type="PANTHER" id="PTHR30330">
    <property type="entry name" value="AGSS FAMILY TRANSPORTER, SODIUM-ALANINE"/>
    <property type="match status" value="1"/>
</dbReference>